<feature type="transmembrane region" description="Helical" evidence="6">
    <location>
        <begin position="108"/>
        <end position="128"/>
    </location>
</feature>
<reference evidence="8 9" key="1">
    <citation type="submission" date="2020-08" db="EMBL/GenBank/DDBJ databases">
        <title>Sequencing the genomes of 1000 actinobacteria strains.</title>
        <authorList>
            <person name="Klenk H.-P."/>
        </authorList>
    </citation>
    <scope>NUCLEOTIDE SEQUENCE [LARGE SCALE GENOMIC DNA]</scope>
    <source>
        <strain evidence="8 9">DSM 11053</strain>
    </source>
</reference>
<feature type="transmembrane region" description="Helical" evidence="6">
    <location>
        <begin position="36"/>
        <end position="58"/>
    </location>
</feature>
<keyword evidence="9" id="KW-1185">Reference proteome</keyword>
<keyword evidence="5 6" id="KW-0472">Membrane</keyword>
<feature type="domain" description="Major facilitator superfamily (MFS) profile" evidence="7">
    <location>
        <begin position="1"/>
        <end position="132"/>
    </location>
</feature>
<evidence type="ECO:0000256" key="2">
    <source>
        <dbReference type="ARBA" id="ARBA00022475"/>
    </source>
</evidence>
<evidence type="ECO:0000256" key="4">
    <source>
        <dbReference type="ARBA" id="ARBA00022989"/>
    </source>
</evidence>
<evidence type="ECO:0000259" key="7">
    <source>
        <dbReference type="PROSITE" id="PS50850"/>
    </source>
</evidence>
<dbReference type="InterPro" id="IPR036259">
    <property type="entry name" value="MFS_trans_sf"/>
</dbReference>
<protein>
    <submittedName>
        <fullName evidence="8">Putative MFS family arabinose efflux permease</fullName>
    </submittedName>
</protein>
<evidence type="ECO:0000313" key="8">
    <source>
        <dbReference type="EMBL" id="MBB3326275.1"/>
    </source>
</evidence>
<dbReference type="AlphaFoldDB" id="A0A7W5JU64"/>
<dbReference type="Proteomes" id="UP000565572">
    <property type="component" value="Unassembled WGS sequence"/>
</dbReference>
<dbReference type="InterPro" id="IPR011701">
    <property type="entry name" value="MFS"/>
</dbReference>
<gene>
    <name evidence="8" type="ORF">FHX39_001219</name>
</gene>
<evidence type="ECO:0000256" key="6">
    <source>
        <dbReference type="SAM" id="Phobius"/>
    </source>
</evidence>
<dbReference type="Gene3D" id="1.20.1250.20">
    <property type="entry name" value="MFS general substrate transporter like domains"/>
    <property type="match status" value="1"/>
</dbReference>
<dbReference type="EMBL" id="JACHZG010000001">
    <property type="protein sequence ID" value="MBB3326275.1"/>
    <property type="molecule type" value="Genomic_DNA"/>
</dbReference>
<keyword evidence="2" id="KW-1003">Cell membrane</keyword>
<evidence type="ECO:0000256" key="5">
    <source>
        <dbReference type="ARBA" id="ARBA00023136"/>
    </source>
</evidence>
<comment type="caution">
    <text evidence="8">The sequence shown here is derived from an EMBL/GenBank/DDBJ whole genome shotgun (WGS) entry which is preliminary data.</text>
</comment>
<dbReference type="InterPro" id="IPR052425">
    <property type="entry name" value="Uncharacterized_MFS-type"/>
</dbReference>
<proteinExistence type="predicted"/>
<dbReference type="Pfam" id="PF07690">
    <property type="entry name" value="MFS_1"/>
    <property type="match status" value="1"/>
</dbReference>
<keyword evidence="4 6" id="KW-1133">Transmembrane helix</keyword>
<accession>A0A7W5JU64</accession>
<dbReference type="PANTHER" id="PTHR42688">
    <property type="entry name" value="CONSERVED PROTEIN"/>
    <property type="match status" value="1"/>
</dbReference>
<dbReference type="GO" id="GO:0005886">
    <property type="term" value="C:plasma membrane"/>
    <property type="evidence" value="ECO:0007669"/>
    <property type="project" value="UniProtKB-SubCell"/>
</dbReference>
<evidence type="ECO:0000256" key="1">
    <source>
        <dbReference type="ARBA" id="ARBA00004651"/>
    </source>
</evidence>
<keyword evidence="3 6" id="KW-0812">Transmembrane</keyword>
<evidence type="ECO:0000256" key="3">
    <source>
        <dbReference type="ARBA" id="ARBA00022692"/>
    </source>
</evidence>
<evidence type="ECO:0000313" key="9">
    <source>
        <dbReference type="Proteomes" id="UP000565572"/>
    </source>
</evidence>
<dbReference type="GO" id="GO:0022857">
    <property type="term" value="F:transmembrane transporter activity"/>
    <property type="evidence" value="ECO:0007669"/>
    <property type="project" value="InterPro"/>
</dbReference>
<name>A0A7W5JU64_9ACTN</name>
<sequence length="137" mass="13768">MAAEAVAALGTGWAYDRVKGRVLLVLPFLVAAVPPLAFTGSGVAVLVGVLLWGAAMGVQDSTVKALVADLVPAPTRASAYGVFAAVQGGAAVVGGVAAGALYERSLPALVTVVAITQVVALVLLVVTLRHVRRVRTA</sequence>
<dbReference type="SUPFAM" id="SSF103473">
    <property type="entry name" value="MFS general substrate transporter"/>
    <property type="match status" value="1"/>
</dbReference>
<dbReference type="PANTHER" id="PTHR42688:SF1">
    <property type="entry name" value="BLR5212 PROTEIN"/>
    <property type="match status" value="1"/>
</dbReference>
<organism evidence="8 9">
    <name type="scientific">Microlunatus antarcticus</name>
    <dbReference type="NCBI Taxonomy" id="53388"/>
    <lineage>
        <taxon>Bacteria</taxon>
        <taxon>Bacillati</taxon>
        <taxon>Actinomycetota</taxon>
        <taxon>Actinomycetes</taxon>
        <taxon>Propionibacteriales</taxon>
        <taxon>Propionibacteriaceae</taxon>
        <taxon>Microlunatus</taxon>
    </lineage>
</organism>
<dbReference type="InterPro" id="IPR020846">
    <property type="entry name" value="MFS_dom"/>
</dbReference>
<feature type="transmembrane region" description="Helical" evidence="6">
    <location>
        <begin position="79"/>
        <end position="102"/>
    </location>
</feature>
<comment type="subcellular location">
    <subcellularLocation>
        <location evidence="1">Cell membrane</location>
        <topology evidence="1">Multi-pass membrane protein</topology>
    </subcellularLocation>
</comment>
<dbReference type="RefSeq" id="WP_232530586.1">
    <property type="nucleotide sequence ID" value="NZ_JACHZG010000001.1"/>
</dbReference>
<dbReference type="PROSITE" id="PS50850">
    <property type="entry name" value="MFS"/>
    <property type="match status" value="1"/>
</dbReference>